<dbReference type="SUPFAM" id="SSF88713">
    <property type="entry name" value="Glycoside hydrolase/deacetylase"/>
    <property type="match status" value="1"/>
</dbReference>
<proteinExistence type="predicted"/>
<dbReference type="GO" id="GO:0005975">
    <property type="term" value="P:carbohydrate metabolic process"/>
    <property type="evidence" value="ECO:0007669"/>
    <property type="project" value="InterPro"/>
</dbReference>
<feature type="signal peptide" evidence="7">
    <location>
        <begin position="1"/>
        <end position="23"/>
    </location>
</feature>
<dbReference type="PANTHER" id="PTHR46471">
    <property type="entry name" value="CHITIN DEACETYLASE"/>
    <property type="match status" value="1"/>
</dbReference>
<comment type="caution">
    <text evidence="9">The sequence shown here is derived from an EMBL/GenBank/DDBJ whole genome shotgun (WGS) entry which is preliminary data.</text>
</comment>
<evidence type="ECO:0000256" key="2">
    <source>
        <dbReference type="ARBA" id="ARBA00022723"/>
    </source>
</evidence>
<evidence type="ECO:0000313" key="10">
    <source>
        <dbReference type="Proteomes" id="UP001302321"/>
    </source>
</evidence>
<keyword evidence="3 7" id="KW-0732">Signal</keyword>
<dbReference type="Proteomes" id="UP001302321">
    <property type="component" value="Unassembled WGS sequence"/>
</dbReference>
<dbReference type="EMBL" id="MU866149">
    <property type="protein sequence ID" value="KAK4178010.1"/>
    <property type="molecule type" value="Genomic_DNA"/>
</dbReference>
<feature type="domain" description="NodB homology" evidence="8">
    <location>
        <begin position="48"/>
        <end position="241"/>
    </location>
</feature>
<reference evidence="9" key="1">
    <citation type="journal article" date="2023" name="Mol. Phylogenet. Evol.">
        <title>Genome-scale phylogeny and comparative genomics of the fungal order Sordariales.</title>
        <authorList>
            <person name="Hensen N."/>
            <person name="Bonometti L."/>
            <person name="Westerberg I."/>
            <person name="Brannstrom I.O."/>
            <person name="Guillou S."/>
            <person name="Cros-Aarteil S."/>
            <person name="Calhoun S."/>
            <person name="Haridas S."/>
            <person name="Kuo A."/>
            <person name="Mondo S."/>
            <person name="Pangilinan J."/>
            <person name="Riley R."/>
            <person name="LaButti K."/>
            <person name="Andreopoulos B."/>
            <person name="Lipzen A."/>
            <person name="Chen C."/>
            <person name="Yan M."/>
            <person name="Daum C."/>
            <person name="Ng V."/>
            <person name="Clum A."/>
            <person name="Steindorff A."/>
            <person name="Ohm R.A."/>
            <person name="Martin F."/>
            <person name="Silar P."/>
            <person name="Natvig D.O."/>
            <person name="Lalanne C."/>
            <person name="Gautier V."/>
            <person name="Ament-Velasquez S.L."/>
            <person name="Kruys A."/>
            <person name="Hutchinson M.I."/>
            <person name="Powell A.J."/>
            <person name="Barry K."/>
            <person name="Miller A.N."/>
            <person name="Grigoriev I.V."/>
            <person name="Debuchy R."/>
            <person name="Gladieux P."/>
            <person name="Hiltunen Thoren M."/>
            <person name="Johannesson H."/>
        </authorList>
    </citation>
    <scope>NUCLEOTIDE SEQUENCE</scope>
    <source>
        <strain evidence="9">CBS 892.96</strain>
    </source>
</reference>
<gene>
    <name evidence="9" type="ORF">QBC36DRAFT_119855</name>
</gene>
<protein>
    <submittedName>
        <fullName evidence="9">Family 4 putative carbohydrate esterase</fullName>
    </submittedName>
</protein>
<evidence type="ECO:0000256" key="4">
    <source>
        <dbReference type="ARBA" id="ARBA00022801"/>
    </source>
</evidence>
<organism evidence="9 10">
    <name type="scientific">Triangularia setosa</name>
    <dbReference type="NCBI Taxonomy" id="2587417"/>
    <lineage>
        <taxon>Eukaryota</taxon>
        <taxon>Fungi</taxon>
        <taxon>Dikarya</taxon>
        <taxon>Ascomycota</taxon>
        <taxon>Pezizomycotina</taxon>
        <taxon>Sordariomycetes</taxon>
        <taxon>Sordariomycetidae</taxon>
        <taxon>Sordariales</taxon>
        <taxon>Podosporaceae</taxon>
        <taxon>Triangularia</taxon>
    </lineage>
</organism>
<keyword evidence="6" id="KW-0170">Cobalt</keyword>
<sequence length="257" mass="28369">MTIMRLSTFLSLSVGLLHSSGQAAPADTNRLAPRVPSGVILEHCSVPGTVALTFDDGPFSYTGHVLDLLDQYDAKATFFINGENWSHGIDDPSTPWPGILRRMVASGHQIASHTWSHEDLTAASWDQRRYQMQQLESSLRNVIGKVPTYMRPPYANCGGDCLPDIESLGYHVVNFDVDTKDYLHNTPGTIQAAIDTFSWAVNSGGPQSSFLVLSHDVHQTTAEILTPAMLDIIQQNGYRAVTVGECLDDPESNWYRY</sequence>
<keyword evidence="10" id="KW-1185">Reference proteome</keyword>
<evidence type="ECO:0000256" key="3">
    <source>
        <dbReference type="ARBA" id="ARBA00022729"/>
    </source>
</evidence>
<evidence type="ECO:0000313" key="9">
    <source>
        <dbReference type="EMBL" id="KAK4178010.1"/>
    </source>
</evidence>
<evidence type="ECO:0000256" key="5">
    <source>
        <dbReference type="ARBA" id="ARBA00023277"/>
    </source>
</evidence>
<keyword evidence="2" id="KW-0479">Metal-binding</keyword>
<dbReference type="InterPro" id="IPR002509">
    <property type="entry name" value="NODB_dom"/>
</dbReference>
<dbReference type="GO" id="GO:0016810">
    <property type="term" value="F:hydrolase activity, acting on carbon-nitrogen (but not peptide) bonds"/>
    <property type="evidence" value="ECO:0007669"/>
    <property type="project" value="InterPro"/>
</dbReference>
<evidence type="ECO:0000256" key="7">
    <source>
        <dbReference type="SAM" id="SignalP"/>
    </source>
</evidence>
<evidence type="ECO:0000256" key="1">
    <source>
        <dbReference type="ARBA" id="ARBA00001941"/>
    </source>
</evidence>
<dbReference type="AlphaFoldDB" id="A0AAN6WAJ7"/>
<dbReference type="Gene3D" id="3.20.20.370">
    <property type="entry name" value="Glycoside hydrolase/deacetylase"/>
    <property type="match status" value="1"/>
</dbReference>
<dbReference type="InterPro" id="IPR011330">
    <property type="entry name" value="Glyco_hydro/deAcase_b/a-brl"/>
</dbReference>
<dbReference type="PANTHER" id="PTHR46471:SF4">
    <property type="entry name" value="CHITIN DEACETYLASE"/>
    <property type="match status" value="1"/>
</dbReference>
<dbReference type="CDD" id="cd10951">
    <property type="entry name" value="CE4_ClCDA_like"/>
    <property type="match status" value="1"/>
</dbReference>
<name>A0AAN6WAJ7_9PEZI</name>
<comment type="cofactor">
    <cofactor evidence="1">
        <name>Co(2+)</name>
        <dbReference type="ChEBI" id="CHEBI:48828"/>
    </cofactor>
</comment>
<evidence type="ECO:0000256" key="6">
    <source>
        <dbReference type="ARBA" id="ARBA00023285"/>
    </source>
</evidence>
<keyword evidence="5" id="KW-0119">Carbohydrate metabolism</keyword>
<keyword evidence="4" id="KW-0378">Hydrolase</keyword>
<reference evidence="9" key="2">
    <citation type="submission" date="2023-05" db="EMBL/GenBank/DDBJ databases">
        <authorList>
            <consortium name="Lawrence Berkeley National Laboratory"/>
            <person name="Steindorff A."/>
            <person name="Hensen N."/>
            <person name="Bonometti L."/>
            <person name="Westerberg I."/>
            <person name="Brannstrom I.O."/>
            <person name="Guillou S."/>
            <person name="Cros-Aarteil S."/>
            <person name="Calhoun S."/>
            <person name="Haridas S."/>
            <person name="Kuo A."/>
            <person name="Mondo S."/>
            <person name="Pangilinan J."/>
            <person name="Riley R."/>
            <person name="Labutti K."/>
            <person name="Andreopoulos B."/>
            <person name="Lipzen A."/>
            <person name="Chen C."/>
            <person name="Yanf M."/>
            <person name="Daum C."/>
            <person name="Ng V."/>
            <person name="Clum A."/>
            <person name="Ohm R."/>
            <person name="Martin F."/>
            <person name="Silar P."/>
            <person name="Natvig D."/>
            <person name="Lalanne C."/>
            <person name="Gautier V."/>
            <person name="Ament-Velasquez S.L."/>
            <person name="Kruys A."/>
            <person name="Hutchinson M.I."/>
            <person name="Powell A.J."/>
            <person name="Barry K."/>
            <person name="Miller A.N."/>
            <person name="Grigoriev I.V."/>
            <person name="Debuchy R."/>
            <person name="Gladieux P."/>
            <person name="Thoren M.H."/>
            <person name="Johannesson H."/>
        </authorList>
    </citation>
    <scope>NUCLEOTIDE SEQUENCE</scope>
    <source>
        <strain evidence="9">CBS 892.96</strain>
    </source>
</reference>
<accession>A0AAN6WAJ7</accession>
<evidence type="ECO:0000259" key="8">
    <source>
        <dbReference type="PROSITE" id="PS51677"/>
    </source>
</evidence>
<feature type="chain" id="PRO_5042814033" evidence="7">
    <location>
        <begin position="24"/>
        <end position="257"/>
    </location>
</feature>
<dbReference type="Pfam" id="PF01522">
    <property type="entry name" value="Polysacc_deac_1"/>
    <property type="match status" value="1"/>
</dbReference>
<dbReference type="PROSITE" id="PS51677">
    <property type="entry name" value="NODB"/>
    <property type="match status" value="1"/>
</dbReference>
<dbReference type="GO" id="GO:0046872">
    <property type="term" value="F:metal ion binding"/>
    <property type="evidence" value="ECO:0007669"/>
    <property type="project" value="UniProtKB-KW"/>
</dbReference>